<reference evidence="2 3" key="1">
    <citation type="submission" date="2020-10" db="EMBL/GenBank/DDBJ databases">
        <title>The Coptis chinensis genome and diversification of protoberbering-type alkaloids.</title>
        <authorList>
            <person name="Wang B."/>
            <person name="Shu S."/>
            <person name="Song C."/>
            <person name="Liu Y."/>
        </authorList>
    </citation>
    <scope>NUCLEOTIDE SEQUENCE [LARGE SCALE GENOMIC DNA]</scope>
    <source>
        <strain evidence="2">HL-2020</strain>
        <tissue evidence="2">Leaf</tissue>
    </source>
</reference>
<accession>A0A835IWF1</accession>
<feature type="region of interest" description="Disordered" evidence="1">
    <location>
        <begin position="136"/>
        <end position="163"/>
    </location>
</feature>
<sequence length="260" mass="29577">MVDVYCCRIAAFTQIYAITTPTKKAGQAPRASHSGFSLSHEEDADVSPRWIPTLQLAENEVMRGGRLCESIQTDLATMLTKYRMIEVNADILARDRAMVADLRDEALQNLMTYQDSMKRSYDKKLRARAFKPGDWVLRTRQRSNEEPNSGKLGSSKQKRNTPQYIPPVVVLKGNLGAIRSIRFSSDGKFMAVAEPADFVHIYNTTLDYKRRQEIDFFGEISGISLSPDDESLFVGVWDRTYASLLHYGKRHEYSYLESSL</sequence>
<dbReference type="SUPFAM" id="SSF82171">
    <property type="entry name" value="DPP6 N-terminal domain-like"/>
    <property type="match status" value="1"/>
</dbReference>
<evidence type="ECO:0000313" key="2">
    <source>
        <dbReference type="EMBL" id="KAF9626405.1"/>
    </source>
</evidence>
<name>A0A835IWF1_9MAGN</name>
<feature type="compositionally biased region" description="Polar residues" evidence="1">
    <location>
        <begin position="151"/>
        <end position="163"/>
    </location>
</feature>
<dbReference type="EMBL" id="JADFTS010000001">
    <property type="protein sequence ID" value="KAF9626405.1"/>
    <property type="molecule type" value="Genomic_DNA"/>
</dbReference>
<evidence type="ECO:0000256" key="1">
    <source>
        <dbReference type="SAM" id="MobiDB-lite"/>
    </source>
</evidence>
<organism evidence="2 3">
    <name type="scientific">Coptis chinensis</name>
    <dbReference type="NCBI Taxonomy" id="261450"/>
    <lineage>
        <taxon>Eukaryota</taxon>
        <taxon>Viridiplantae</taxon>
        <taxon>Streptophyta</taxon>
        <taxon>Embryophyta</taxon>
        <taxon>Tracheophyta</taxon>
        <taxon>Spermatophyta</taxon>
        <taxon>Magnoliopsida</taxon>
        <taxon>Ranunculales</taxon>
        <taxon>Ranunculaceae</taxon>
        <taxon>Coptidoideae</taxon>
        <taxon>Coptis</taxon>
    </lineage>
</organism>
<evidence type="ECO:0000313" key="3">
    <source>
        <dbReference type="Proteomes" id="UP000631114"/>
    </source>
</evidence>
<dbReference type="AlphaFoldDB" id="A0A835IWF1"/>
<keyword evidence="3" id="KW-1185">Reference proteome</keyword>
<dbReference type="PANTHER" id="PTHR43991:SF21">
    <property type="entry name" value="GAMYB-BINDING PROTEIN"/>
    <property type="match status" value="1"/>
</dbReference>
<dbReference type="OrthoDB" id="20669at2759"/>
<dbReference type="PANTHER" id="PTHR43991">
    <property type="entry name" value="WD REPEAT PROTEIN (AFU_ORTHOLOGUE AFUA_8G05640)-RELATED"/>
    <property type="match status" value="1"/>
</dbReference>
<dbReference type="InterPro" id="IPR015943">
    <property type="entry name" value="WD40/YVTN_repeat-like_dom_sf"/>
</dbReference>
<proteinExistence type="predicted"/>
<protein>
    <submittedName>
        <fullName evidence="2">Uncharacterized protein</fullName>
    </submittedName>
</protein>
<dbReference type="Proteomes" id="UP000631114">
    <property type="component" value="Unassembled WGS sequence"/>
</dbReference>
<gene>
    <name evidence="2" type="ORF">IFM89_033224</name>
</gene>
<dbReference type="Gene3D" id="2.130.10.10">
    <property type="entry name" value="YVTN repeat-like/Quinoprotein amine dehydrogenase"/>
    <property type="match status" value="1"/>
</dbReference>
<comment type="caution">
    <text evidence="2">The sequence shown here is derived from an EMBL/GenBank/DDBJ whole genome shotgun (WGS) entry which is preliminary data.</text>
</comment>